<dbReference type="EMBL" id="ADFV01057535">
    <property type="status" value="NOT_ANNOTATED_CDS"/>
    <property type="molecule type" value="Genomic_DNA"/>
</dbReference>
<dbReference type="GeneTree" id="ENSGT00510000048956"/>
<feature type="signal peptide" evidence="1">
    <location>
        <begin position="1"/>
        <end position="18"/>
    </location>
</feature>
<dbReference type="InterPro" id="IPR029691">
    <property type="entry name" value="PATE2"/>
</dbReference>
<reference evidence="2" key="2">
    <citation type="submission" date="2025-08" db="UniProtKB">
        <authorList>
            <consortium name="Ensembl"/>
        </authorList>
    </citation>
    <scope>IDENTIFICATION</scope>
</reference>
<dbReference type="AlphaFoldDB" id="A0A2I3H1Y2"/>
<evidence type="ECO:0000256" key="1">
    <source>
        <dbReference type="SAM" id="SignalP"/>
    </source>
</evidence>
<gene>
    <name evidence="2" type="primary">PATE2</name>
</gene>
<sequence>MLVLFLLGTVFLLCPYWGELHDPIKGTIMASLKSTPSLKDINFLGFTKRVELICCDHSNYCNLPEGV</sequence>
<keyword evidence="3" id="KW-1185">Reference proteome</keyword>
<name>A0A2I3H1Y2_NOMLE</name>
<keyword evidence="1" id="KW-0732">Signal</keyword>
<protein>
    <submittedName>
        <fullName evidence="2">Prostate and testis expressed 2</fullName>
    </submittedName>
</protein>
<accession>A0A2I3H1Y2</accession>
<dbReference type="EMBL" id="ADFV01057534">
    <property type="status" value="NOT_ANNOTATED_CDS"/>
    <property type="molecule type" value="Genomic_DNA"/>
</dbReference>
<organism evidence="2 3">
    <name type="scientific">Nomascus leucogenys</name>
    <name type="common">Northern white-cheeked gibbon</name>
    <name type="synonym">Hylobates leucogenys</name>
    <dbReference type="NCBI Taxonomy" id="61853"/>
    <lineage>
        <taxon>Eukaryota</taxon>
        <taxon>Metazoa</taxon>
        <taxon>Chordata</taxon>
        <taxon>Craniata</taxon>
        <taxon>Vertebrata</taxon>
        <taxon>Euteleostomi</taxon>
        <taxon>Mammalia</taxon>
        <taxon>Eutheria</taxon>
        <taxon>Euarchontoglires</taxon>
        <taxon>Primates</taxon>
        <taxon>Haplorrhini</taxon>
        <taxon>Catarrhini</taxon>
        <taxon>Hylobatidae</taxon>
        <taxon>Nomascus</taxon>
    </lineage>
</organism>
<evidence type="ECO:0000313" key="2">
    <source>
        <dbReference type="Ensembl" id="ENSNLEP00000037457.1"/>
    </source>
</evidence>
<dbReference type="Ensembl" id="ENSNLET00000059067.1">
    <property type="protein sequence ID" value="ENSNLEP00000037457.1"/>
    <property type="gene ID" value="ENSNLEG00000007456.2"/>
</dbReference>
<dbReference type="GO" id="GO:0005615">
    <property type="term" value="C:extracellular space"/>
    <property type="evidence" value="ECO:0007669"/>
    <property type="project" value="TreeGrafter"/>
</dbReference>
<dbReference type="PANTHER" id="PTHR47884:SF1">
    <property type="entry name" value="PROSTATE AND TESTIS EXPRESSED PROTEIN 2"/>
    <property type="match status" value="1"/>
</dbReference>
<proteinExistence type="predicted"/>
<dbReference type="PANTHER" id="PTHR47884">
    <property type="entry name" value="PROSTATE AND TESTIS EXPRESSED PROTEIN 2"/>
    <property type="match status" value="1"/>
</dbReference>
<feature type="chain" id="PRO_5014193750" evidence="1">
    <location>
        <begin position="19"/>
        <end position="67"/>
    </location>
</feature>
<reference evidence="2 3" key="1">
    <citation type="submission" date="2012-10" db="EMBL/GenBank/DDBJ databases">
        <authorList>
            <consortium name="Gibbon Genome Sequencing Consortium"/>
        </authorList>
    </citation>
    <scope>NUCLEOTIDE SEQUENCE [LARGE SCALE GENOMIC DNA]</scope>
</reference>
<reference evidence="2" key="3">
    <citation type="submission" date="2025-09" db="UniProtKB">
        <authorList>
            <consortium name="Ensembl"/>
        </authorList>
    </citation>
    <scope>IDENTIFICATION</scope>
</reference>
<dbReference type="Proteomes" id="UP000001073">
    <property type="component" value="Chromosome 15"/>
</dbReference>
<evidence type="ECO:0000313" key="3">
    <source>
        <dbReference type="Proteomes" id="UP000001073"/>
    </source>
</evidence>